<sequence>MEQKDFPLQTMQQLFVFEHSPCPSSAYSAQLFQLVSFSSAIPYCCLSNLPKVCP</sequence>
<organism evidence="1 2">
    <name type="scientific">Daphnia sinensis</name>
    <dbReference type="NCBI Taxonomy" id="1820382"/>
    <lineage>
        <taxon>Eukaryota</taxon>
        <taxon>Metazoa</taxon>
        <taxon>Ecdysozoa</taxon>
        <taxon>Arthropoda</taxon>
        <taxon>Crustacea</taxon>
        <taxon>Branchiopoda</taxon>
        <taxon>Diplostraca</taxon>
        <taxon>Cladocera</taxon>
        <taxon>Anomopoda</taxon>
        <taxon>Daphniidae</taxon>
        <taxon>Daphnia</taxon>
        <taxon>Daphnia similis group</taxon>
    </lineage>
</organism>
<gene>
    <name evidence="1" type="ORF">GHT06_020466</name>
</gene>
<accession>A0AAD5PM34</accession>
<dbReference type="EMBL" id="WJBH02000009">
    <property type="protein sequence ID" value="KAI9552601.1"/>
    <property type="molecule type" value="Genomic_DNA"/>
</dbReference>
<protein>
    <submittedName>
        <fullName evidence="1">Uncharacterized protein</fullName>
    </submittedName>
</protein>
<keyword evidence="2" id="KW-1185">Reference proteome</keyword>
<evidence type="ECO:0000313" key="2">
    <source>
        <dbReference type="Proteomes" id="UP000820818"/>
    </source>
</evidence>
<dbReference type="AlphaFoldDB" id="A0AAD5PM34"/>
<reference evidence="1 2" key="1">
    <citation type="submission" date="2022-05" db="EMBL/GenBank/DDBJ databases">
        <title>A multi-omics perspective on studying reproductive biology in Daphnia sinensis.</title>
        <authorList>
            <person name="Jia J."/>
        </authorList>
    </citation>
    <scope>NUCLEOTIDE SEQUENCE [LARGE SCALE GENOMIC DNA]</scope>
    <source>
        <strain evidence="1 2">WSL</strain>
    </source>
</reference>
<name>A0AAD5PM34_9CRUS</name>
<proteinExistence type="predicted"/>
<evidence type="ECO:0000313" key="1">
    <source>
        <dbReference type="EMBL" id="KAI9552601.1"/>
    </source>
</evidence>
<dbReference type="Proteomes" id="UP000820818">
    <property type="component" value="Linkage Group LG9"/>
</dbReference>
<comment type="caution">
    <text evidence="1">The sequence shown here is derived from an EMBL/GenBank/DDBJ whole genome shotgun (WGS) entry which is preliminary data.</text>
</comment>